<dbReference type="Proteomes" id="UP000199034">
    <property type="component" value="Unassembled WGS sequence"/>
</dbReference>
<keyword evidence="1" id="KW-0732">Signal</keyword>
<evidence type="ECO:0000313" key="2">
    <source>
        <dbReference type="EMBL" id="SDE02492.1"/>
    </source>
</evidence>
<sequence length="686" mass="73026">MRRALTVLLTLAALVAGLLAAAPSTAQVAAVAADPGPAQERLNRGRYETGTVPTPAPFPTVELSQNGVFHLHAGIVHSQRYGARTRFPGAPVDWSPGPQSASAASGSGDYVVAATALTAGAAVQVRVETVAVAATTAVDRPSPSVPSTDGATTRRLDLAASGDHVFLAVVQGSADGARSAHLLRSPDRGQTWEAPLDLLALTGLDAEGGLPVVSLAAEGSTLAMVVGDADEAGSALVSDDRGATFDAPVDLDALEATPGAVRRPAAVATDGSSVRVAWLRSTSGSAPVLLSALVGASGSPVTVPTAPSTFPDGVGTEVVLAHLGSTYAVQVEGGRLFSLDPDGAWRWPLPFEPTDTEAGCEPSCPTILPAAVYGDRLVHRDHGYFSYWFIDRTPARMTVQQNPGGLLEDWQTVVLEFQDAGGIDSTRSTCHFDGRRREFQQNWPGITCSGPPSVRPGRHEMTATIVDLAGNVTTFRHAWTTVTRSRARWVRKPRPESMPGRSTVQWRVATKLPLQRQWLVVETTERSRTVQQRIPVSPGHGQRRIRLRAGTRICLGVQAVGTGVVQHWPARTCTTVLTDDARGIAGGRRVTGSLFHRGSATELVTGSAATARKITRGKARSWHLRVLTCPTCGELRVVDGERTHRYRLDSPRPRMVSLRWSPRRTHRTIRLHGSGGRVVVDGFWAE</sequence>
<dbReference type="RefSeq" id="WP_090860362.1">
    <property type="nucleotide sequence ID" value="NZ_FMZM01000013.1"/>
</dbReference>
<accession>A0A1G6ZJ95</accession>
<evidence type="ECO:0000256" key="1">
    <source>
        <dbReference type="SAM" id="SignalP"/>
    </source>
</evidence>
<protein>
    <recommendedName>
        <fullName evidence="4">BNR repeat-like domain-containing protein</fullName>
    </recommendedName>
</protein>
<dbReference type="SUPFAM" id="SSF110296">
    <property type="entry name" value="Oligoxyloglucan reducing end-specific cellobiohydrolase"/>
    <property type="match status" value="1"/>
</dbReference>
<feature type="signal peptide" evidence="1">
    <location>
        <begin position="1"/>
        <end position="26"/>
    </location>
</feature>
<evidence type="ECO:0000313" key="3">
    <source>
        <dbReference type="Proteomes" id="UP000199034"/>
    </source>
</evidence>
<dbReference type="InterPro" id="IPR015943">
    <property type="entry name" value="WD40/YVTN_repeat-like_dom_sf"/>
</dbReference>
<proteinExistence type="predicted"/>
<keyword evidence="3" id="KW-1185">Reference proteome</keyword>
<evidence type="ECO:0008006" key="4">
    <source>
        <dbReference type="Google" id="ProtNLM"/>
    </source>
</evidence>
<dbReference type="AlphaFoldDB" id="A0A1G6ZJ95"/>
<organism evidence="2 3">
    <name type="scientific">Nocardioides lianchengensis</name>
    <dbReference type="NCBI Taxonomy" id="1045774"/>
    <lineage>
        <taxon>Bacteria</taxon>
        <taxon>Bacillati</taxon>
        <taxon>Actinomycetota</taxon>
        <taxon>Actinomycetes</taxon>
        <taxon>Propionibacteriales</taxon>
        <taxon>Nocardioidaceae</taxon>
        <taxon>Nocardioides</taxon>
    </lineage>
</organism>
<dbReference type="STRING" id="1045774.SAMN05421872_113167"/>
<feature type="chain" id="PRO_5038469563" description="BNR repeat-like domain-containing protein" evidence="1">
    <location>
        <begin position="27"/>
        <end position="686"/>
    </location>
</feature>
<dbReference type="EMBL" id="FMZM01000013">
    <property type="protein sequence ID" value="SDE02492.1"/>
    <property type="molecule type" value="Genomic_DNA"/>
</dbReference>
<dbReference type="OrthoDB" id="262125at2"/>
<reference evidence="2 3" key="1">
    <citation type="submission" date="2016-10" db="EMBL/GenBank/DDBJ databases">
        <authorList>
            <person name="de Groot N.N."/>
        </authorList>
    </citation>
    <scope>NUCLEOTIDE SEQUENCE [LARGE SCALE GENOMIC DNA]</scope>
    <source>
        <strain evidence="2 3">CGMCC 4.6858</strain>
    </source>
</reference>
<dbReference type="Gene3D" id="2.130.10.10">
    <property type="entry name" value="YVTN repeat-like/Quinoprotein amine dehydrogenase"/>
    <property type="match status" value="1"/>
</dbReference>
<name>A0A1G6ZJ95_9ACTN</name>
<gene>
    <name evidence="2" type="ORF">SAMN05421872_113167</name>
</gene>